<dbReference type="GO" id="GO:0005737">
    <property type="term" value="C:cytoplasm"/>
    <property type="evidence" value="ECO:0007669"/>
    <property type="project" value="UniProtKB-SubCell"/>
</dbReference>
<dbReference type="HAMAP" id="MF_00114">
    <property type="entry name" value="DeoC_type1"/>
    <property type="match status" value="1"/>
</dbReference>
<proteinExistence type="inferred from homology"/>
<evidence type="ECO:0000256" key="5">
    <source>
        <dbReference type="ARBA" id="ARBA00048791"/>
    </source>
</evidence>
<accession>F0EGQ9</accession>
<dbReference type="InterPro" id="IPR011343">
    <property type="entry name" value="DeoC"/>
</dbReference>
<dbReference type="UniPathway" id="UPA00002">
    <property type="reaction ID" value="UER00468"/>
</dbReference>
<comment type="caution">
    <text evidence="8">The sequence shown here is derived from an EMBL/GenBank/DDBJ whole genome shotgun (WGS) entry which is preliminary data.</text>
</comment>
<dbReference type="PIRSF" id="PIRSF001357">
    <property type="entry name" value="DeoC"/>
    <property type="match status" value="1"/>
</dbReference>
<dbReference type="EC" id="4.1.2.4" evidence="7"/>
<dbReference type="InterPro" id="IPR002915">
    <property type="entry name" value="DeoC/FbaB/LacD_aldolase"/>
</dbReference>
<evidence type="ECO:0000256" key="2">
    <source>
        <dbReference type="ARBA" id="ARBA00022490"/>
    </source>
</evidence>
<dbReference type="InterPro" id="IPR013785">
    <property type="entry name" value="Aldolase_TIM"/>
</dbReference>
<dbReference type="GO" id="GO:0016052">
    <property type="term" value="P:carbohydrate catabolic process"/>
    <property type="evidence" value="ECO:0007669"/>
    <property type="project" value="TreeGrafter"/>
</dbReference>
<dbReference type="CDD" id="cd00959">
    <property type="entry name" value="DeoC"/>
    <property type="match status" value="1"/>
</dbReference>
<comment type="function">
    <text evidence="6 7">Catalyzes a reversible aldol reaction between acetaldehyde and D-glyceraldehyde 3-phosphate to generate 2-deoxy-D-ribose 5-phosphate.</text>
</comment>
<gene>
    <name evidence="7 8" type="primary">deoC</name>
    <name evidence="8" type="ORF">HMPREF9087_0356</name>
</gene>
<comment type="catalytic activity">
    <reaction evidence="5 7">
        <text>2-deoxy-D-ribose 5-phosphate = D-glyceraldehyde 3-phosphate + acetaldehyde</text>
        <dbReference type="Rhea" id="RHEA:12821"/>
        <dbReference type="ChEBI" id="CHEBI:15343"/>
        <dbReference type="ChEBI" id="CHEBI:59776"/>
        <dbReference type="ChEBI" id="CHEBI:62877"/>
        <dbReference type="EC" id="4.1.2.4"/>
    </reaction>
</comment>
<feature type="active site" description="Proton donor/acceptor" evidence="7">
    <location>
        <position position="192"/>
    </location>
</feature>
<dbReference type="HOGENOM" id="CLU_053595_0_1_9"/>
<dbReference type="NCBIfam" id="TIGR00126">
    <property type="entry name" value="deoC"/>
    <property type="match status" value="1"/>
</dbReference>
<dbReference type="GO" id="GO:0006018">
    <property type="term" value="P:2-deoxyribose 1-phosphate catabolic process"/>
    <property type="evidence" value="ECO:0007669"/>
    <property type="project" value="UniProtKB-UniRule"/>
</dbReference>
<protein>
    <recommendedName>
        <fullName evidence="7">Deoxyribose-phosphate aldolase</fullName>
        <shortName evidence="7">DERA</shortName>
        <ecNumber evidence="7">4.1.2.4</ecNumber>
    </recommendedName>
    <alternativeName>
        <fullName evidence="7">2-deoxy-D-ribose 5-phosphate aldolase</fullName>
    </alternativeName>
    <alternativeName>
        <fullName evidence="7">Phosphodeoxyriboaldolase</fullName>
        <shortName evidence="7">Deoxyriboaldolase</shortName>
    </alternativeName>
</protein>
<dbReference type="EMBL" id="AEWT01000002">
    <property type="protein sequence ID" value="EGC70979.1"/>
    <property type="molecule type" value="Genomic_DNA"/>
</dbReference>
<dbReference type="Pfam" id="PF01791">
    <property type="entry name" value="DeoC"/>
    <property type="match status" value="1"/>
</dbReference>
<dbReference type="FunFam" id="3.20.20.70:FF:000044">
    <property type="entry name" value="Deoxyribose-phosphate aldolase"/>
    <property type="match status" value="1"/>
</dbReference>
<dbReference type="SUPFAM" id="SSF51569">
    <property type="entry name" value="Aldolase"/>
    <property type="match status" value="1"/>
</dbReference>
<dbReference type="InterPro" id="IPR028581">
    <property type="entry name" value="DeoC_typeI"/>
</dbReference>
<evidence type="ECO:0000256" key="3">
    <source>
        <dbReference type="ARBA" id="ARBA00023239"/>
    </source>
</evidence>
<dbReference type="PANTHER" id="PTHR10889">
    <property type="entry name" value="DEOXYRIBOSE-PHOSPHATE ALDOLASE"/>
    <property type="match status" value="1"/>
</dbReference>
<sequence>MTLLQNKERIKMELNRMIDHTILKADATEEDVLRIIEEAKTYHFYSVCINPTWVSLAAEKLQGEPTAVCTVIGFPLGANTSEVKAYETTDAIKNGADEVDMVINVGALKSKQYKKVQADIEAVVEAAKDKALVKVIIETALLDNEEIVKACELAKAAGADFVKTSTGFSTGGAVIKDVRLMRETVGPEMGVKASGGIHNEAEAAAMVEAGANRLGTSASVAIVTGSTGAGY</sequence>
<reference evidence="8 9" key="1">
    <citation type="submission" date="2011-01" db="EMBL/GenBank/DDBJ databases">
        <authorList>
            <person name="Muzny D."/>
            <person name="Qin X."/>
            <person name="Deng J."/>
            <person name="Jiang H."/>
            <person name="Liu Y."/>
            <person name="Qu J."/>
            <person name="Song X.-Z."/>
            <person name="Zhang L."/>
            <person name="Thornton R."/>
            <person name="Coyle M."/>
            <person name="Francisco L."/>
            <person name="Jackson L."/>
            <person name="Javaid M."/>
            <person name="Korchina V."/>
            <person name="Kovar C."/>
            <person name="Mata R."/>
            <person name="Mathew T."/>
            <person name="Ngo R."/>
            <person name="Nguyen L."/>
            <person name="Nguyen N."/>
            <person name="Okwuonu G."/>
            <person name="Ongeri F."/>
            <person name="Pham C."/>
            <person name="Simmons D."/>
            <person name="Wilczek-Boney K."/>
            <person name="Hale W."/>
            <person name="Jakkamsetti A."/>
            <person name="Pham P."/>
            <person name="Ruth R."/>
            <person name="San Lucas F."/>
            <person name="Warren J."/>
            <person name="Zhang J."/>
            <person name="Zhao Z."/>
            <person name="Zhou C."/>
            <person name="Zhu D."/>
            <person name="Lee S."/>
            <person name="Bess C."/>
            <person name="Blankenburg K."/>
            <person name="Forbes L."/>
            <person name="Fu Q."/>
            <person name="Gubbala S."/>
            <person name="Hirani K."/>
            <person name="Jayaseelan J.C."/>
            <person name="Lara F."/>
            <person name="Munidasa M."/>
            <person name="Palculict T."/>
            <person name="Patil S."/>
            <person name="Pu L.-L."/>
            <person name="Saada N."/>
            <person name="Tang L."/>
            <person name="Weissenberger G."/>
            <person name="Zhu Y."/>
            <person name="Hemphill L."/>
            <person name="Shang Y."/>
            <person name="Youmans B."/>
            <person name="Ayvaz T."/>
            <person name="Ross M."/>
            <person name="Santibanez J."/>
            <person name="Aqrawi P."/>
            <person name="Gross S."/>
            <person name="Joshi V."/>
            <person name="Fowler G."/>
            <person name="Nazareth L."/>
            <person name="Reid J."/>
            <person name="Worley K."/>
            <person name="Petrosino J."/>
            <person name="Highlander S."/>
            <person name="Gibbs R."/>
        </authorList>
    </citation>
    <scope>NUCLEOTIDE SEQUENCE [LARGE SCALE GENOMIC DNA]</scope>
    <source>
        <strain evidence="8 9">ATCC 12755</strain>
    </source>
</reference>
<keyword evidence="4 7" id="KW-0704">Schiff base</keyword>
<feature type="active site" description="Proton donor/acceptor" evidence="7">
    <location>
        <position position="100"/>
    </location>
</feature>
<dbReference type="Proteomes" id="UP000004835">
    <property type="component" value="Unassembled WGS sequence"/>
</dbReference>
<organism evidence="8 9">
    <name type="scientific">Enterococcus casseliflavus ATCC 12755</name>
    <dbReference type="NCBI Taxonomy" id="888066"/>
    <lineage>
        <taxon>Bacteria</taxon>
        <taxon>Bacillati</taxon>
        <taxon>Bacillota</taxon>
        <taxon>Bacilli</taxon>
        <taxon>Lactobacillales</taxon>
        <taxon>Enterococcaceae</taxon>
        <taxon>Enterococcus</taxon>
    </lineage>
</organism>
<dbReference type="PANTHER" id="PTHR10889:SF1">
    <property type="entry name" value="DEOXYRIBOSE-PHOSPHATE ALDOLASE"/>
    <property type="match status" value="1"/>
</dbReference>
<evidence type="ECO:0000256" key="1">
    <source>
        <dbReference type="ARBA" id="ARBA00010936"/>
    </source>
</evidence>
<comment type="pathway">
    <text evidence="7">Carbohydrate degradation; 2-deoxy-D-ribose 1-phosphate degradation; D-glyceraldehyde 3-phosphate and acetaldehyde from 2-deoxy-alpha-D-ribose 1-phosphate: step 2/2.</text>
</comment>
<dbReference type="Gene3D" id="3.20.20.70">
    <property type="entry name" value="Aldolase class I"/>
    <property type="match status" value="1"/>
</dbReference>
<comment type="similarity">
    <text evidence="1 7">Belongs to the DeoC/FbaB aldolase family. DeoC type 1 subfamily.</text>
</comment>
<comment type="subcellular location">
    <subcellularLocation>
        <location evidence="7">Cytoplasm</location>
    </subcellularLocation>
</comment>
<keyword evidence="3 7" id="KW-0456">Lyase</keyword>
<keyword evidence="2 7" id="KW-0963">Cytoplasm</keyword>
<dbReference type="AlphaFoldDB" id="F0EGQ9"/>
<dbReference type="GO" id="GO:0009264">
    <property type="term" value="P:deoxyribonucleotide catabolic process"/>
    <property type="evidence" value="ECO:0007669"/>
    <property type="project" value="UniProtKB-UniRule"/>
</dbReference>
<dbReference type="GO" id="GO:0004139">
    <property type="term" value="F:deoxyribose-phosphate aldolase activity"/>
    <property type="evidence" value="ECO:0007669"/>
    <property type="project" value="UniProtKB-UniRule"/>
</dbReference>
<evidence type="ECO:0000256" key="4">
    <source>
        <dbReference type="ARBA" id="ARBA00023270"/>
    </source>
</evidence>
<dbReference type="SMART" id="SM01133">
    <property type="entry name" value="DeoC"/>
    <property type="match status" value="1"/>
</dbReference>
<name>F0EGQ9_ENTCA</name>
<evidence type="ECO:0000256" key="6">
    <source>
        <dbReference type="ARBA" id="ARBA00056337"/>
    </source>
</evidence>
<feature type="active site" description="Schiff-base intermediate with acetaldehyde" evidence="7">
    <location>
        <position position="163"/>
    </location>
</feature>
<evidence type="ECO:0000313" key="9">
    <source>
        <dbReference type="Proteomes" id="UP000004835"/>
    </source>
</evidence>
<evidence type="ECO:0000256" key="7">
    <source>
        <dbReference type="HAMAP-Rule" id="MF_00114"/>
    </source>
</evidence>
<evidence type="ECO:0000313" key="8">
    <source>
        <dbReference type="EMBL" id="EGC70979.1"/>
    </source>
</evidence>